<accession>A0A0M2UWE6</accession>
<dbReference type="GO" id="GO:0004519">
    <property type="term" value="F:endonuclease activity"/>
    <property type="evidence" value="ECO:0007669"/>
    <property type="project" value="UniProtKB-KW"/>
</dbReference>
<dbReference type="InterPro" id="IPR050646">
    <property type="entry name" value="Cas1"/>
</dbReference>
<evidence type="ECO:0000256" key="6">
    <source>
        <dbReference type="ARBA" id="ARBA00023118"/>
    </source>
</evidence>
<organism evidence="8 9">
    <name type="scientific">Candidatus Brocadia fulgida</name>
    <dbReference type="NCBI Taxonomy" id="380242"/>
    <lineage>
        <taxon>Bacteria</taxon>
        <taxon>Pseudomonadati</taxon>
        <taxon>Planctomycetota</taxon>
        <taxon>Candidatus Brocadiia</taxon>
        <taxon>Candidatus Brocadiales</taxon>
        <taxon>Candidatus Brocadiaceae</taxon>
        <taxon>Candidatus Brocadia</taxon>
    </lineage>
</organism>
<dbReference type="PANTHER" id="PTHR34353">
    <property type="entry name" value="CRISPR-ASSOCIATED ENDONUCLEASE CAS1 1"/>
    <property type="match status" value="1"/>
</dbReference>
<keyword evidence="2" id="KW-0479">Metal-binding</keyword>
<protein>
    <recommendedName>
        <fullName evidence="10">CRISPR-associated protein</fullName>
    </recommendedName>
</protein>
<dbReference type="PATRIC" id="fig|380242.3.peg.2496"/>
<dbReference type="PANTHER" id="PTHR34353:SF2">
    <property type="entry name" value="CRISPR-ASSOCIATED ENDONUCLEASE CAS1 1"/>
    <property type="match status" value="1"/>
</dbReference>
<keyword evidence="4" id="KW-0378">Hydrolase</keyword>
<reference evidence="8 9" key="1">
    <citation type="journal article" date="2013" name="BMC Microbiol.">
        <title>Identification of the type II cytochrome c maturation pathway in anammox bacteria by comparative genomics.</title>
        <authorList>
            <person name="Ferousi C."/>
            <person name="Speth D.R."/>
            <person name="Reimann J."/>
            <person name="Op den Camp H.J."/>
            <person name="Allen J.W."/>
            <person name="Keltjens J.T."/>
            <person name="Jetten M.S."/>
        </authorList>
    </citation>
    <scope>NUCLEOTIDE SEQUENCE [LARGE SCALE GENOMIC DNA]</scope>
    <source>
        <strain evidence="8">RU1</strain>
    </source>
</reference>
<dbReference type="GO" id="GO:0003676">
    <property type="term" value="F:nucleic acid binding"/>
    <property type="evidence" value="ECO:0007669"/>
    <property type="project" value="InterPro"/>
</dbReference>
<evidence type="ECO:0000256" key="2">
    <source>
        <dbReference type="ARBA" id="ARBA00022723"/>
    </source>
</evidence>
<dbReference type="Proteomes" id="UP000034954">
    <property type="component" value="Unassembled WGS sequence"/>
</dbReference>
<evidence type="ECO:0000256" key="3">
    <source>
        <dbReference type="ARBA" id="ARBA00022759"/>
    </source>
</evidence>
<dbReference type="EMBL" id="LAQJ01000202">
    <property type="protein sequence ID" value="KKO19291.1"/>
    <property type="molecule type" value="Genomic_DNA"/>
</dbReference>
<dbReference type="GO" id="GO:0051607">
    <property type="term" value="P:defense response to virus"/>
    <property type="evidence" value="ECO:0007669"/>
    <property type="project" value="UniProtKB-KW"/>
</dbReference>
<keyword evidence="1" id="KW-0540">Nuclease</keyword>
<dbReference type="GO" id="GO:0016787">
    <property type="term" value="F:hydrolase activity"/>
    <property type="evidence" value="ECO:0007669"/>
    <property type="project" value="UniProtKB-KW"/>
</dbReference>
<dbReference type="Pfam" id="PF01867">
    <property type="entry name" value="Cas_Cas1"/>
    <property type="match status" value="1"/>
</dbReference>
<comment type="subunit">
    <text evidence="7">Homodimer, forms a heterotetramer with a Cas2 homodimer.</text>
</comment>
<dbReference type="InterPro" id="IPR042211">
    <property type="entry name" value="CRISPR-assoc_Cas1_N"/>
</dbReference>
<keyword evidence="9" id="KW-1185">Reference proteome</keyword>
<comment type="caution">
    <text evidence="8">The sequence shown here is derived from an EMBL/GenBank/DDBJ whole genome shotgun (WGS) entry which is preliminary data.</text>
</comment>
<evidence type="ECO:0000256" key="5">
    <source>
        <dbReference type="ARBA" id="ARBA00022842"/>
    </source>
</evidence>
<dbReference type="GO" id="GO:0043571">
    <property type="term" value="P:maintenance of CRISPR repeat elements"/>
    <property type="evidence" value="ECO:0007669"/>
    <property type="project" value="InterPro"/>
</dbReference>
<evidence type="ECO:0000256" key="7">
    <source>
        <dbReference type="ARBA" id="ARBA00038592"/>
    </source>
</evidence>
<evidence type="ECO:0000256" key="4">
    <source>
        <dbReference type="ARBA" id="ARBA00022801"/>
    </source>
</evidence>
<evidence type="ECO:0000256" key="1">
    <source>
        <dbReference type="ARBA" id="ARBA00022722"/>
    </source>
</evidence>
<keyword evidence="5" id="KW-0460">Magnesium</keyword>
<dbReference type="AlphaFoldDB" id="A0A0M2UWE6"/>
<dbReference type="InterPro" id="IPR002729">
    <property type="entry name" value="CRISPR-assoc_Cas1"/>
</dbReference>
<proteinExistence type="predicted"/>
<name>A0A0M2UWE6_9BACT</name>
<gene>
    <name evidence="8" type="ORF">BROFUL_02005</name>
</gene>
<dbReference type="Gene3D" id="3.100.10.20">
    <property type="entry name" value="CRISPR-associated endonuclease Cas1, N-terminal domain"/>
    <property type="match status" value="1"/>
</dbReference>
<evidence type="ECO:0000313" key="8">
    <source>
        <dbReference type="EMBL" id="KKO19291.1"/>
    </source>
</evidence>
<dbReference type="GO" id="GO:0046872">
    <property type="term" value="F:metal ion binding"/>
    <property type="evidence" value="ECO:0007669"/>
    <property type="project" value="UniProtKB-KW"/>
</dbReference>
<evidence type="ECO:0000313" key="9">
    <source>
        <dbReference type="Proteomes" id="UP000034954"/>
    </source>
</evidence>
<keyword evidence="3" id="KW-0255">Endonuclease</keyword>
<evidence type="ECO:0008006" key="10">
    <source>
        <dbReference type="Google" id="ProtNLM"/>
    </source>
</evidence>
<sequence length="97" mass="10593">MKRHLNTLFVTTQGAYLAKEGETVVVKVEGEVKLTIPVHTLGGIVCFGQVSCSPYLMGFCAEKEVAISFLTETGDFLAKVQGPVSGNVLLRREQYRS</sequence>
<keyword evidence="6" id="KW-0051">Antiviral defense</keyword>